<protein>
    <submittedName>
        <fullName evidence="2">Uncharacterized protein</fullName>
    </submittedName>
</protein>
<accession>A0A218XH96</accession>
<dbReference type="AlphaFoldDB" id="A0A218XH96"/>
<dbReference type="EMBL" id="MTKT01001633">
    <property type="protein sequence ID" value="OWM84327.1"/>
    <property type="molecule type" value="Genomic_DNA"/>
</dbReference>
<feature type="region of interest" description="Disordered" evidence="1">
    <location>
        <begin position="142"/>
        <end position="182"/>
    </location>
</feature>
<keyword evidence="5" id="KW-1185">Reference proteome</keyword>
<dbReference type="STRING" id="22663.A0A218XH96"/>
<dbReference type="Proteomes" id="UP000197138">
    <property type="component" value="Unassembled WGS sequence"/>
</dbReference>
<feature type="region of interest" description="Disordered" evidence="1">
    <location>
        <begin position="196"/>
        <end position="250"/>
    </location>
</feature>
<dbReference type="PANTHER" id="PTHR33167">
    <property type="entry name" value="TRANSCRIPTION FACTOR, PUTATIVE (DUF863)-RELATED"/>
    <property type="match status" value="1"/>
</dbReference>
<sequence length="250" mass="28514">MGTRFEYAINLLASSPISSSSSSSKTNTTSFRIVNDTEKLRSSNLRAERRTEKRGLCGFWEQEREDGMMDRNEEIRNIEYIKKTMQMQEDVFKQQVRELHRLYNVQKMLMDEVKKQFEQSRIWAPLPTTTSSVTNMNSISWPNQAFPSPRNDPPSPRNFDLGGPIKGDISTDTSRGTNNEVGCSMEEHEVELTLSLGGKTSKRKPKAEAEKKFVPLLSIESDRGGPAPDNSGSTETSDRERKRPQWLFQV</sequence>
<dbReference type="Proteomes" id="UP000233551">
    <property type="component" value="Unassembled WGS sequence"/>
</dbReference>
<evidence type="ECO:0000256" key="1">
    <source>
        <dbReference type="SAM" id="MobiDB-lite"/>
    </source>
</evidence>
<evidence type="ECO:0000313" key="4">
    <source>
        <dbReference type="Proteomes" id="UP000197138"/>
    </source>
</evidence>
<gene>
    <name evidence="2" type="ORF">CDL15_Pgr027096</name>
    <name evidence="3" type="ORF">CRG98_026010</name>
</gene>
<organism evidence="2 4">
    <name type="scientific">Punica granatum</name>
    <name type="common">Pomegranate</name>
    <dbReference type="NCBI Taxonomy" id="22663"/>
    <lineage>
        <taxon>Eukaryota</taxon>
        <taxon>Viridiplantae</taxon>
        <taxon>Streptophyta</taxon>
        <taxon>Embryophyta</taxon>
        <taxon>Tracheophyta</taxon>
        <taxon>Spermatophyta</taxon>
        <taxon>Magnoliopsida</taxon>
        <taxon>eudicotyledons</taxon>
        <taxon>Gunneridae</taxon>
        <taxon>Pentapetalae</taxon>
        <taxon>rosids</taxon>
        <taxon>malvids</taxon>
        <taxon>Myrtales</taxon>
        <taxon>Lythraceae</taxon>
        <taxon>Punica</taxon>
    </lineage>
</organism>
<dbReference type="PANTHER" id="PTHR33167:SF33">
    <property type="entry name" value="MYB-CC TYPE TRANSCRIPTION FACTOR LHEQLE-CONTAINING DOMAIN-CONTAINING PROTEIN"/>
    <property type="match status" value="1"/>
</dbReference>
<reference evidence="4" key="1">
    <citation type="journal article" date="2017" name="Plant J.">
        <title>The pomegranate (Punica granatum L.) genome and the genomics of punicalagin biosynthesis.</title>
        <authorList>
            <person name="Qin G."/>
            <person name="Xu C."/>
            <person name="Ming R."/>
            <person name="Tang H."/>
            <person name="Guyot R."/>
            <person name="Kramer E.M."/>
            <person name="Hu Y."/>
            <person name="Yi X."/>
            <person name="Qi Y."/>
            <person name="Xu X."/>
            <person name="Gao Z."/>
            <person name="Pan H."/>
            <person name="Jian J."/>
            <person name="Tian Y."/>
            <person name="Yue Z."/>
            <person name="Xu Y."/>
        </authorList>
    </citation>
    <scope>NUCLEOTIDE SEQUENCE [LARGE SCALE GENOMIC DNA]</scope>
    <source>
        <strain evidence="4">cv. Dabenzi</strain>
    </source>
</reference>
<comment type="caution">
    <text evidence="2">The sequence shown here is derived from an EMBL/GenBank/DDBJ whole genome shotgun (WGS) entry which is preliminary data.</text>
</comment>
<evidence type="ECO:0000313" key="2">
    <source>
        <dbReference type="EMBL" id="OWM84327.1"/>
    </source>
</evidence>
<evidence type="ECO:0000313" key="3">
    <source>
        <dbReference type="EMBL" id="PKI53560.1"/>
    </source>
</evidence>
<feature type="compositionally biased region" description="Polar residues" evidence="1">
    <location>
        <begin position="170"/>
        <end position="181"/>
    </location>
</feature>
<proteinExistence type="predicted"/>
<reference evidence="2" key="2">
    <citation type="submission" date="2017-06" db="EMBL/GenBank/DDBJ databases">
        <title>The pomegranate genome and the genomics of punicalagin biosynthesis.</title>
        <authorList>
            <person name="Xu C."/>
        </authorList>
    </citation>
    <scope>NUCLEOTIDE SEQUENCE [LARGE SCALE GENOMIC DNA]</scope>
    <source>
        <tissue evidence="2">Fresh leaf</tissue>
    </source>
</reference>
<evidence type="ECO:0000313" key="5">
    <source>
        <dbReference type="Proteomes" id="UP000233551"/>
    </source>
</evidence>
<dbReference type="EMBL" id="PGOL01001850">
    <property type="protein sequence ID" value="PKI53560.1"/>
    <property type="molecule type" value="Genomic_DNA"/>
</dbReference>
<reference evidence="3 5" key="3">
    <citation type="submission" date="2017-11" db="EMBL/GenBank/DDBJ databases">
        <title>De-novo sequencing of pomegranate (Punica granatum L.) genome.</title>
        <authorList>
            <person name="Akparov Z."/>
            <person name="Amiraslanov A."/>
            <person name="Hajiyeva S."/>
            <person name="Abbasov M."/>
            <person name="Kaur K."/>
            <person name="Hamwieh A."/>
            <person name="Solovyev V."/>
            <person name="Salamov A."/>
            <person name="Braich B."/>
            <person name="Kosarev P."/>
            <person name="Mahmoud A."/>
            <person name="Hajiyev E."/>
            <person name="Babayeva S."/>
            <person name="Izzatullayeva V."/>
            <person name="Mammadov A."/>
            <person name="Mammadov A."/>
            <person name="Sharifova S."/>
            <person name="Ojaghi J."/>
            <person name="Eynullazada K."/>
            <person name="Bayramov B."/>
            <person name="Abdulazimova A."/>
            <person name="Shahmuradov I."/>
        </authorList>
    </citation>
    <scope>NUCLEOTIDE SEQUENCE [LARGE SCALE GENOMIC DNA]</scope>
    <source>
        <strain evidence="3">AG2017</strain>
        <strain evidence="5">cv. AG2017</strain>
        <tissue evidence="3">Leaf</tissue>
    </source>
</reference>
<name>A0A218XH96_PUNGR</name>